<keyword evidence="3" id="KW-1185">Reference proteome</keyword>
<dbReference type="AlphaFoldDB" id="A0A261EV32"/>
<dbReference type="RefSeq" id="WP_094691514.1">
    <property type="nucleotide sequence ID" value="NZ_MWWQ01000011.1"/>
</dbReference>
<name>A0A261EV32_9BIFI</name>
<protein>
    <submittedName>
        <fullName evidence="2">Energy transducer TonB</fullName>
    </submittedName>
</protein>
<proteinExistence type="predicted"/>
<reference evidence="2 3" key="1">
    <citation type="journal article" date="2017" name="BMC Genomics">
        <title>Comparative genomic and phylogenomic analyses of the Bifidobacteriaceae family.</title>
        <authorList>
            <person name="Lugli G.A."/>
            <person name="Milani C."/>
            <person name="Turroni F."/>
            <person name="Duranti S."/>
            <person name="Mancabelli L."/>
            <person name="Mangifesta M."/>
            <person name="Ferrario C."/>
            <person name="Modesto M."/>
            <person name="Mattarelli P."/>
            <person name="Jiri K."/>
            <person name="van Sinderen D."/>
            <person name="Ventura M."/>
        </authorList>
    </citation>
    <scope>NUCLEOTIDE SEQUENCE [LARGE SCALE GENOMIC DNA]</scope>
    <source>
        <strain evidence="2 3">DSM 24744</strain>
    </source>
</reference>
<comment type="caution">
    <text evidence="2">The sequence shown here is derived from an EMBL/GenBank/DDBJ whole genome shotgun (WGS) entry which is preliminary data.</text>
</comment>
<feature type="compositionally biased region" description="Low complexity" evidence="1">
    <location>
        <begin position="159"/>
        <end position="178"/>
    </location>
</feature>
<feature type="compositionally biased region" description="Basic and acidic residues" evidence="1">
    <location>
        <begin position="230"/>
        <end position="279"/>
    </location>
</feature>
<feature type="compositionally biased region" description="Basic and acidic residues" evidence="1">
    <location>
        <begin position="53"/>
        <end position="93"/>
    </location>
</feature>
<dbReference type="Proteomes" id="UP000216454">
    <property type="component" value="Unassembled WGS sequence"/>
</dbReference>
<organism evidence="2 3">
    <name type="scientific">Pseudoscardovia suis</name>
    <dbReference type="NCBI Taxonomy" id="987063"/>
    <lineage>
        <taxon>Bacteria</taxon>
        <taxon>Bacillati</taxon>
        <taxon>Actinomycetota</taxon>
        <taxon>Actinomycetes</taxon>
        <taxon>Bifidobacteriales</taxon>
        <taxon>Bifidobacteriaceae</taxon>
        <taxon>Pseudoscardovia</taxon>
    </lineage>
</organism>
<sequence>MASDYGQMPYPTQDAGQGANQDNGGQGAASMPGMGVFDPSQFISFSDVPVDVRTPEQKEAERQERERQRQREEALRKRAEEEQRRQQEAERRQAYPQEYQQGYPGNAAPGSDAVPGGPGDPNYGRTLADTIQWPSELQVDWPAWNDENLTQVAHGNTPDAQGGQAASADSTASAASDQFVGSNPQAWQGTGAPIPTSEMPAIFTAGGLDPYSGMEGMDDPEPQPQKKRKQNDGEKDKAAHKEKKESFWDRRRREKDEKEAQKKAEEERKKAEEERKRQAIENGAESQMMWGF</sequence>
<feature type="compositionally biased region" description="Polar residues" evidence="1">
    <location>
        <begin position="179"/>
        <end position="188"/>
    </location>
</feature>
<evidence type="ECO:0000313" key="2">
    <source>
        <dbReference type="EMBL" id="OZG50728.1"/>
    </source>
</evidence>
<evidence type="ECO:0000313" key="3">
    <source>
        <dbReference type="Proteomes" id="UP000216454"/>
    </source>
</evidence>
<gene>
    <name evidence="2" type="ORF">PSSU_1164</name>
</gene>
<feature type="compositionally biased region" description="Low complexity" evidence="1">
    <location>
        <begin position="13"/>
        <end position="23"/>
    </location>
</feature>
<feature type="region of interest" description="Disordered" evidence="1">
    <location>
        <begin position="1"/>
        <end position="292"/>
    </location>
</feature>
<evidence type="ECO:0000256" key="1">
    <source>
        <dbReference type="SAM" id="MobiDB-lite"/>
    </source>
</evidence>
<accession>A0A261EV32</accession>
<dbReference type="EMBL" id="MWWQ01000011">
    <property type="protein sequence ID" value="OZG50728.1"/>
    <property type="molecule type" value="Genomic_DNA"/>
</dbReference>